<dbReference type="SUPFAM" id="SSF53335">
    <property type="entry name" value="S-adenosyl-L-methionine-dependent methyltransferases"/>
    <property type="match status" value="1"/>
</dbReference>
<dbReference type="CDD" id="cd02440">
    <property type="entry name" value="AdoMet_MTases"/>
    <property type="match status" value="1"/>
</dbReference>
<proteinExistence type="predicted"/>
<reference evidence="5" key="1">
    <citation type="journal article" date="2019" name="Int. J. Syst. Evol. Microbiol.">
        <title>The Global Catalogue of Microorganisms (GCM) 10K type strain sequencing project: providing services to taxonomists for standard genome sequencing and annotation.</title>
        <authorList>
            <consortium name="The Broad Institute Genomics Platform"/>
            <consortium name="The Broad Institute Genome Sequencing Center for Infectious Disease"/>
            <person name="Wu L."/>
            <person name="Ma J."/>
        </authorList>
    </citation>
    <scope>NUCLEOTIDE SEQUENCE [LARGE SCALE GENOMIC DNA]</scope>
    <source>
        <strain evidence="5">CGMCC 1.15304</strain>
    </source>
</reference>
<sequence>MNTQPDDINLFDADAVQRNRKRGRAMGPDFDFLRAEIADRMADRLADINRDFGSVLDLGGNFAPHSSKTVEAVPVGDEPLAASPGSYDLVVSNLALHWVNDLPGVMVQANRALKPDGLFMASLFGGETLHELGHSLLAAEAEVTGGASQRVIPFADVRDLGSLLQRAGFALPVTDMDTITVTYEHPLKLMQELRGMGEANAMHSRSRRFLRRDVLMRACEIYQSKFGMADGRVPATFQVMYMTGWHPHESQQKPLKPGSGKVNLGDALKAGGPPKKPSP</sequence>
<dbReference type="GO" id="GO:0032259">
    <property type="term" value="P:methylation"/>
    <property type="evidence" value="ECO:0007669"/>
    <property type="project" value="UniProtKB-KW"/>
</dbReference>
<dbReference type="RefSeq" id="WP_068151133.1">
    <property type="nucleotide sequence ID" value="NZ_JBHSCR010000001.1"/>
</dbReference>
<protein>
    <submittedName>
        <fullName evidence="4">Methyltransferase domain-containing protein</fullName>
    </submittedName>
</protein>
<evidence type="ECO:0000313" key="4">
    <source>
        <dbReference type="EMBL" id="MFC4346252.1"/>
    </source>
</evidence>
<name>A0ABV8U4W7_9PROT</name>
<evidence type="ECO:0000256" key="3">
    <source>
        <dbReference type="SAM" id="MobiDB-lite"/>
    </source>
</evidence>
<dbReference type="InterPro" id="IPR050602">
    <property type="entry name" value="Malonyl-ACP_OMT"/>
</dbReference>
<keyword evidence="2" id="KW-0808">Transferase</keyword>
<dbReference type="Gene3D" id="3.40.50.150">
    <property type="entry name" value="Vaccinia Virus protein VP39"/>
    <property type="match status" value="1"/>
</dbReference>
<feature type="region of interest" description="Disordered" evidence="3">
    <location>
        <begin position="248"/>
        <end position="279"/>
    </location>
</feature>
<evidence type="ECO:0000256" key="1">
    <source>
        <dbReference type="ARBA" id="ARBA00022603"/>
    </source>
</evidence>
<dbReference type="GO" id="GO:0008168">
    <property type="term" value="F:methyltransferase activity"/>
    <property type="evidence" value="ECO:0007669"/>
    <property type="project" value="UniProtKB-KW"/>
</dbReference>
<organism evidence="4 5">
    <name type="scientific">Kordiimonas lipolytica</name>
    <dbReference type="NCBI Taxonomy" id="1662421"/>
    <lineage>
        <taxon>Bacteria</taxon>
        <taxon>Pseudomonadati</taxon>
        <taxon>Pseudomonadota</taxon>
        <taxon>Alphaproteobacteria</taxon>
        <taxon>Kordiimonadales</taxon>
        <taxon>Kordiimonadaceae</taxon>
        <taxon>Kordiimonas</taxon>
    </lineage>
</organism>
<accession>A0ABV8U4W7</accession>
<dbReference type="Pfam" id="PF13489">
    <property type="entry name" value="Methyltransf_23"/>
    <property type="match status" value="1"/>
</dbReference>
<dbReference type="EMBL" id="JBHSCR010000001">
    <property type="protein sequence ID" value="MFC4346252.1"/>
    <property type="molecule type" value="Genomic_DNA"/>
</dbReference>
<comment type="caution">
    <text evidence="4">The sequence shown here is derived from an EMBL/GenBank/DDBJ whole genome shotgun (WGS) entry which is preliminary data.</text>
</comment>
<keyword evidence="1 4" id="KW-0489">Methyltransferase</keyword>
<gene>
    <name evidence="4" type="ORF">ACFO5Q_00145</name>
</gene>
<dbReference type="PANTHER" id="PTHR13090:SF1">
    <property type="entry name" value="ARGININE-HYDROXYLASE NDUFAF5, MITOCHONDRIAL"/>
    <property type="match status" value="1"/>
</dbReference>
<dbReference type="Proteomes" id="UP001595776">
    <property type="component" value="Unassembled WGS sequence"/>
</dbReference>
<keyword evidence="5" id="KW-1185">Reference proteome</keyword>
<dbReference type="InterPro" id="IPR029063">
    <property type="entry name" value="SAM-dependent_MTases_sf"/>
</dbReference>
<evidence type="ECO:0000313" key="5">
    <source>
        <dbReference type="Proteomes" id="UP001595776"/>
    </source>
</evidence>
<evidence type="ECO:0000256" key="2">
    <source>
        <dbReference type="ARBA" id="ARBA00022679"/>
    </source>
</evidence>
<dbReference type="PANTHER" id="PTHR13090">
    <property type="entry name" value="ARGININE-HYDROXYLASE NDUFAF5, MITOCHONDRIAL"/>
    <property type="match status" value="1"/>
</dbReference>